<dbReference type="InterPro" id="IPR043132">
    <property type="entry name" value="BCAT-like_C"/>
</dbReference>
<keyword evidence="5" id="KW-0663">Pyridoxal phosphate</keyword>
<dbReference type="NCBIfam" id="TIGR01123">
    <property type="entry name" value="ilvE_II"/>
    <property type="match status" value="1"/>
</dbReference>
<dbReference type="PROSITE" id="PS00770">
    <property type="entry name" value="AA_TRANSFER_CLASS_4"/>
    <property type="match status" value="1"/>
</dbReference>
<dbReference type="EC" id="2.6.1.42" evidence="7"/>
<comment type="similarity">
    <text evidence="2 6">Belongs to the class-IV pyridoxal-phosphate-dependent aminotransferase family.</text>
</comment>
<dbReference type="Pfam" id="PF01063">
    <property type="entry name" value="Aminotran_4"/>
    <property type="match status" value="1"/>
</dbReference>
<dbReference type="Gene3D" id="3.20.10.10">
    <property type="entry name" value="D-amino Acid Aminotransferase, subunit A, domain 2"/>
    <property type="match status" value="1"/>
</dbReference>
<dbReference type="AlphaFoldDB" id="A0A075GTX4"/>
<reference evidence="7" key="1">
    <citation type="journal article" date="2014" name="Genome Biol. Evol.">
        <title>Pangenome evidence for extensive interdomain horizontal transfer affecting lineage core and shell genes in uncultured planktonic thaumarchaeota and euryarchaeota.</title>
        <authorList>
            <person name="Deschamps P."/>
            <person name="Zivanovic Y."/>
            <person name="Moreira D."/>
            <person name="Rodriguez-Valera F."/>
            <person name="Lopez-Garcia P."/>
        </authorList>
    </citation>
    <scope>NUCLEOTIDE SEQUENCE</scope>
</reference>
<proteinExistence type="inferred from homology"/>
<dbReference type="InterPro" id="IPR001544">
    <property type="entry name" value="Aminotrans_IV"/>
</dbReference>
<dbReference type="NCBIfam" id="NF009897">
    <property type="entry name" value="PRK13357.1"/>
    <property type="match status" value="1"/>
</dbReference>
<comment type="cofactor">
    <cofactor evidence="1">
        <name>pyridoxal 5'-phosphate</name>
        <dbReference type="ChEBI" id="CHEBI:597326"/>
    </cofactor>
</comment>
<dbReference type="PIRSF" id="PIRSF006468">
    <property type="entry name" value="BCAT1"/>
    <property type="match status" value="1"/>
</dbReference>
<evidence type="ECO:0000256" key="2">
    <source>
        <dbReference type="ARBA" id="ARBA00009320"/>
    </source>
</evidence>
<keyword evidence="3 7" id="KW-0032">Aminotransferase</keyword>
<dbReference type="CDD" id="cd01557">
    <property type="entry name" value="BCAT_beta_family"/>
    <property type="match status" value="1"/>
</dbReference>
<dbReference type="PANTHER" id="PTHR42825">
    <property type="entry name" value="AMINO ACID AMINOTRANSFERASE"/>
    <property type="match status" value="1"/>
</dbReference>
<dbReference type="InterPro" id="IPR033939">
    <property type="entry name" value="BCAT_family"/>
</dbReference>
<dbReference type="InterPro" id="IPR018300">
    <property type="entry name" value="Aminotrans_IV_CS"/>
</dbReference>
<organism evidence="7">
    <name type="scientific">uncultured marine group II/III euryarchaeote KM3_192_B10</name>
    <dbReference type="NCBI Taxonomy" id="1457963"/>
    <lineage>
        <taxon>Archaea</taxon>
        <taxon>Methanobacteriati</taxon>
        <taxon>Methanobacteriota</taxon>
        <taxon>environmental samples</taxon>
    </lineage>
</organism>
<dbReference type="Gene3D" id="3.30.470.10">
    <property type="match status" value="1"/>
</dbReference>
<evidence type="ECO:0000256" key="6">
    <source>
        <dbReference type="RuleBase" id="RU004106"/>
    </source>
</evidence>
<dbReference type="InterPro" id="IPR043131">
    <property type="entry name" value="BCAT-like_N"/>
</dbReference>
<gene>
    <name evidence="7" type="primary">ilvE</name>
</gene>
<protein>
    <submittedName>
        <fullName evidence="7">Branched-chain amino acid aminotransferase (IlvE)</fullName>
        <ecNumber evidence="7">2.6.1.42</ecNumber>
    </submittedName>
</protein>
<dbReference type="GO" id="GO:0004084">
    <property type="term" value="F:branched-chain-amino-acid transaminase activity"/>
    <property type="evidence" value="ECO:0007669"/>
    <property type="project" value="UniProtKB-EC"/>
</dbReference>
<accession>A0A075GTX4</accession>
<dbReference type="InterPro" id="IPR036038">
    <property type="entry name" value="Aminotransferase-like"/>
</dbReference>
<evidence type="ECO:0000256" key="5">
    <source>
        <dbReference type="ARBA" id="ARBA00022898"/>
    </source>
</evidence>
<dbReference type="EMBL" id="KF900769">
    <property type="protein sequence ID" value="AIF06410.1"/>
    <property type="molecule type" value="Genomic_DNA"/>
</dbReference>
<evidence type="ECO:0000256" key="4">
    <source>
        <dbReference type="ARBA" id="ARBA00022679"/>
    </source>
</evidence>
<dbReference type="SUPFAM" id="SSF56752">
    <property type="entry name" value="D-aminoacid aminotransferase-like PLP-dependent enzymes"/>
    <property type="match status" value="1"/>
</dbReference>
<dbReference type="GO" id="GO:0009081">
    <property type="term" value="P:branched-chain amino acid metabolic process"/>
    <property type="evidence" value="ECO:0007669"/>
    <property type="project" value="InterPro"/>
</dbReference>
<name>A0A075GTX4_9EURY</name>
<evidence type="ECO:0000256" key="1">
    <source>
        <dbReference type="ARBA" id="ARBA00001933"/>
    </source>
</evidence>
<sequence length="347" mass="37598">MSDDVSIDWDAMTFSFTPTDMMYRSTCKQGEQWQEGELEPYGDITISPAAGVLNYGQGLFEGMKAQRGVNGGIVLFRPERNAQRLADGARRLGMPPVPEEMFLNAIEQVVAANARWVPPTGKGALYVRPVLWGTGAILGVAPSPEYTFIIYVCPVGPYFKGGMHPIALKVSDEFHRAAPGGSGAVKAIGNYAPGMMPSKNAKSDGFAEIIYLDAVHHRYIEEVGAANFFCVKDGIIYTPELTGTILPGITRASIIDLARHKGYEVREEKVDIQFVLEADECFCAGTAAVISPIGAICQGEICTSYCNNQVGPVTQELYDLLTSIQVQAGVDEFGWIRAVPTAEITVE</sequence>
<keyword evidence="4 7" id="KW-0808">Transferase</keyword>
<dbReference type="InterPro" id="IPR005786">
    <property type="entry name" value="B_amino_transII"/>
</dbReference>
<evidence type="ECO:0000313" key="7">
    <source>
        <dbReference type="EMBL" id="AIF06410.1"/>
    </source>
</evidence>
<evidence type="ECO:0000256" key="3">
    <source>
        <dbReference type="ARBA" id="ARBA00022576"/>
    </source>
</evidence>
<dbReference type="PANTHER" id="PTHR42825:SF2">
    <property type="entry name" value="BRANCHED-CHAIN-AMINO-ACID AMINOTRANSFERASE 3, CHLOROPLASTIC-RELATED"/>
    <property type="match status" value="1"/>
</dbReference>